<dbReference type="EnsemblProtists" id="EOD26527">
    <property type="protein sequence ID" value="EOD26527"/>
    <property type="gene ID" value="EMIHUDRAFT_205606"/>
</dbReference>
<reference evidence="1" key="2">
    <citation type="submission" date="2024-10" db="UniProtKB">
        <authorList>
            <consortium name="EnsemblProtists"/>
        </authorList>
    </citation>
    <scope>IDENTIFICATION</scope>
</reference>
<keyword evidence="2" id="KW-1185">Reference proteome</keyword>
<dbReference type="KEGG" id="ehx:EMIHUDRAFT_205606"/>
<dbReference type="SUPFAM" id="SSF143456">
    <property type="entry name" value="VC0467-like"/>
    <property type="match status" value="1"/>
</dbReference>
<name>A0A0D3JSP2_EMIH1</name>
<evidence type="ECO:0000313" key="1">
    <source>
        <dbReference type="EnsemblProtists" id="EOD26527"/>
    </source>
</evidence>
<dbReference type="eggNOG" id="ENOG502SAUU">
    <property type="taxonomic scope" value="Eukaryota"/>
</dbReference>
<dbReference type="AlphaFoldDB" id="A0A0D3JSP2"/>
<dbReference type="Proteomes" id="UP000013827">
    <property type="component" value="Unassembled WGS sequence"/>
</dbReference>
<organism evidence="1 2">
    <name type="scientific">Emiliania huxleyi (strain CCMP1516)</name>
    <dbReference type="NCBI Taxonomy" id="280463"/>
    <lineage>
        <taxon>Eukaryota</taxon>
        <taxon>Haptista</taxon>
        <taxon>Haptophyta</taxon>
        <taxon>Prymnesiophyceae</taxon>
        <taxon>Isochrysidales</taxon>
        <taxon>Noelaerhabdaceae</taxon>
        <taxon>Emiliania</taxon>
    </lineage>
</organism>
<reference evidence="2" key="1">
    <citation type="journal article" date="2013" name="Nature">
        <title>Pan genome of the phytoplankton Emiliania underpins its global distribution.</title>
        <authorList>
            <person name="Read B.A."/>
            <person name="Kegel J."/>
            <person name="Klute M.J."/>
            <person name="Kuo A."/>
            <person name="Lefebvre S.C."/>
            <person name="Maumus F."/>
            <person name="Mayer C."/>
            <person name="Miller J."/>
            <person name="Monier A."/>
            <person name="Salamov A."/>
            <person name="Young J."/>
            <person name="Aguilar M."/>
            <person name="Claverie J.M."/>
            <person name="Frickenhaus S."/>
            <person name="Gonzalez K."/>
            <person name="Herman E.K."/>
            <person name="Lin Y.C."/>
            <person name="Napier J."/>
            <person name="Ogata H."/>
            <person name="Sarno A.F."/>
            <person name="Shmutz J."/>
            <person name="Schroeder D."/>
            <person name="de Vargas C."/>
            <person name="Verret F."/>
            <person name="von Dassow P."/>
            <person name="Valentin K."/>
            <person name="Van de Peer Y."/>
            <person name="Wheeler G."/>
            <person name="Dacks J.B."/>
            <person name="Delwiche C.F."/>
            <person name="Dyhrman S.T."/>
            <person name="Glockner G."/>
            <person name="John U."/>
            <person name="Richards T."/>
            <person name="Worden A.Z."/>
            <person name="Zhang X."/>
            <person name="Grigoriev I.V."/>
            <person name="Allen A.E."/>
            <person name="Bidle K."/>
            <person name="Borodovsky M."/>
            <person name="Bowler C."/>
            <person name="Brownlee C."/>
            <person name="Cock J.M."/>
            <person name="Elias M."/>
            <person name="Gladyshev V.N."/>
            <person name="Groth M."/>
            <person name="Guda C."/>
            <person name="Hadaegh A."/>
            <person name="Iglesias-Rodriguez M.D."/>
            <person name="Jenkins J."/>
            <person name="Jones B.M."/>
            <person name="Lawson T."/>
            <person name="Leese F."/>
            <person name="Lindquist E."/>
            <person name="Lobanov A."/>
            <person name="Lomsadze A."/>
            <person name="Malik S.B."/>
            <person name="Marsh M.E."/>
            <person name="Mackinder L."/>
            <person name="Mock T."/>
            <person name="Mueller-Roeber B."/>
            <person name="Pagarete A."/>
            <person name="Parker M."/>
            <person name="Probert I."/>
            <person name="Quesneville H."/>
            <person name="Raines C."/>
            <person name="Rensing S.A."/>
            <person name="Riano-Pachon D.M."/>
            <person name="Richier S."/>
            <person name="Rokitta S."/>
            <person name="Shiraiwa Y."/>
            <person name="Soanes D.M."/>
            <person name="van der Giezen M."/>
            <person name="Wahlund T.M."/>
            <person name="Williams B."/>
            <person name="Wilson W."/>
            <person name="Wolfe G."/>
            <person name="Wurch L.L."/>
        </authorList>
    </citation>
    <scope>NUCLEOTIDE SEQUENCE</scope>
</reference>
<dbReference type="HOGENOM" id="CLU_1646865_0_0_1"/>
<sequence>MPPLREWQQVVLVLRSSAAGADGVALNRPLAARGNRQLAELLLRQTGEAEALALAGPLLAAFGDDLCAYLGGPSGQEEGGLLVHGDGSLEGRASPLAFRWFLGRHTGLTTDEGVWRAIACARPVALKQCLGLPKPLWHEVMELCGGELEILKRDDLPSEDD</sequence>
<accession>A0A0D3JSP2</accession>
<dbReference type="GeneID" id="17272073"/>
<proteinExistence type="predicted"/>
<protein>
    <submittedName>
        <fullName evidence="1">Uncharacterized protein</fullName>
    </submittedName>
</protein>
<dbReference type="RefSeq" id="XP_005778956.1">
    <property type="nucleotide sequence ID" value="XM_005778899.1"/>
</dbReference>
<evidence type="ECO:0000313" key="2">
    <source>
        <dbReference type="Proteomes" id="UP000013827"/>
    </source>
</evidence>
<dbReference type="PaxDb" id="2903-EOD26527"/>